<feature type="repeat" description="ANK" evidence="3">
    <location>
        <begin position="96"/>
        <end position="128"/>
    </location>
</feature>
<dbReference type="PROSITE" id="PS50088">
    <property type="entry name" value="ANK_REPEAT"/>
    <property type="match status" value="3"/>
</dbReference>
<feature type="repeat" description="ANK" evidence="3">
    <location>
        <begin position="129"/>
        <end position="153"/>
    </location>
</feature>
<evidence type="ECO:0000256" key="1">
    <source>
        <dbReference type="ARBA" id="ARBA00022737"/>
    </source>
</evidence>
<dbReference type="PANTHER" id="PTHR24171:SF9">
    <property type="entry name" value="ANKYRIN REPEAT DOMAIN-CONTAINING PROTEIN 39"/>
    <property type="match status" value="1"/>
</dbReference>
<dbReference type="PANTHER" id="PTHR24171">
    <property type="entry name" value="ANKYRIN REPEAT DOMAIN-CONTAINING PROTEIN 39-RELATED"/>
    <property type="match status" value="1"/>
</dbReference>
<keyword evidence="2 3" id="KW-0040">ANK repeat</keyword>
<keyword evidence="5" id="KW-1185">Reference proteome</keyword>
<accession>A0A8B6CBJ7</accession>
<dbReference type="Pfam" id="PF00023">
    <property type="entry name" value="Ank"/>
    <property type="match status" value="1"/>
</dbReference>
<evidence type="ECO:0000256" key="3">
    <source>
        <dbReference type="PROSITE-ProRule" id="PRU00023"/>
    </source>
</evidence>
<dbReference type="InterPro" id="IPR036770">
    <property type="entry name" value="Ankyrin_rpt-contain_sf"/>
</dbReference>
<dbReference type="SMART" id="SM00248">
    <property type="entry name" value="ANK"/>
    <property type="match status" value="3"/>
</dbReference>
<protein>
    <recommendedName>
        <fullName evidence="6">Ankyrin repeat domain-containing protein 39</fullName>
    </recommendedName>
</protein>
<organism evidence="4 5">
    <name type="scientific">Mytilus galloprovincialis</name>
    <name type="common">Mediterranean mussel</name>
    <dbReference type="NCBI Taxonomy" id="29158"/>
    <lineage>
        <taxon>Eukaryota</taxon>
        <taxon>Metazoa</taxon>
        <taxon>Spiralia</taxon>
        <taxon>Lophotrochozoa</taxon>
        <taxon>Mollusca</taxon>
        <taxon>Bivalvia</taxon>
        <taxon>Autobranchia</taxon>
        <taxon>Pteriomorphia</taxon>
        <taxon>Mytilida</taxon>
        <taxon>Mytiloidea</taxon>
        <taxon>Mytilidae</taxon>
        <taxon>Mytilinae</taxon>
        <taxon>Mytilus</taxon>
    </lineage>
</organism>
<gene>
    <name evidence="4" type="ORF">MGAL_10B007510</name>
</gene>
<dbReference type="Pfam" id="PF12796">
    <property type="entry name" value="Ank_2"/>
    <property type="match status" value="1"/>
</dbReference>
<dbReference type="PROSITE" id="PS50297">
    <property type="entry name" value="ANK_REP_REGION"/>
    <property type="match status" value="2"/>
</dbReference>
<sequence length="184" mass="19933">MANSTDDHGHCCSGEISNPSVRQTLDELEFERGIWSSALNGEVEKIQQHLTKGVNPNSVDTSGYTALHYASRNGHLRACKVLLDNGADPNICTKSGLSSALHRSAMKGHGAIVQLLISYRADCSARDADGKTPLHKAAENGFEDVCSTLIKANQTCKIVLDNKNKTPMDYVTTDNTQLLKLFSS</sequence>
<dbReference type="Gene3D" id="1.25.40.20">
    <property type="entry name" value="Ankyrin repeat-containing domain"/>
    <property type="match status" value="1"/>
</dbReference>
<name>A0A8B6CBJ7_MYTGA</name>
<evidence type="ECO:0008006" key="6">
    <source>
        <dbReference type="Google" id="ProtNLM"/>
    </source>
</evidence>
<dbReference type="OrthoDB" id="70519at2759"/>
<keyword evidence="1" id="KW-0677">Repeat</keyword>
<proteinExistence type="predicted"/>
<comment type="caution">
    <text evidence="4">The sequence shown here is derived from an EMBL/GenBank/DDBJ whole genome shotgun (WGS) entry which is preliminary data.</text>
</comment>
<feature type="repeat" description="ANK" evidence="3">
    <location>
        <begin position="62"/>
        <end position="94"/>
    </location>
</feature>
<dbReference type="InterPro" id="IPR002110">
    <property type="entry name" value="Ankyrin_rpt"/>
</dbReference>
<evidence type="ECO:0000256" key="2">
    <source>
        <dbReference type="ARBA" id="ARBA00023043"/>
    </source>
</evidence>
<dbReference type="Proteomes" id="UP000596742">
    <property type="component" value="Unassembled WGS sequence"/>
</dbReference>
<reference evidence="4" key="1">
    <citation type="submission" date="2018-11" db="EMBL/GenBank/DDBJ databases">
        <authorList>
            <person name="Alioto T."/>
            <person name="Alioto T."/>
        </authorList>
    </citation>
    <scope>NUCLEOTIDE SEQUENCE</scope>
</reference>
<dbReference type="SUPFAM" id="SSF48403">
    <property type="entry name" value="Ankyrin repeat"/>
    <property type="match status" value="1"/>
</dbReference>
<dbReference type="PRINTS" id="PR01415">
    <property type="entry name" value="ANKYRIN"/>
</dbReference>
<evidence type="ECO:0000313" key="4">
    <source>
        <dbReference type="EMBL" id="VDI02317.1"/>
    </source>
</evidence>
<evidence type="ECO:0000313" key="5">
    <source>
        <dbReference type="Proteomes" id="UP000596742"/>
    </source>
</evidence>
<dbReference type="AlphaFoldDB" id="A0A8B6CBJ7"/>
<dbReference type="EMBL" id="UYJE01001452">
    <property type="protein sequence ID" value="VDI02317.1"/>
    <property type="molecule type" value="Genomic_DNA"/>
</dbReference>